<organism evidence="3">
    <name type="scientific">bioreactor metagenome</name>
    <dbReference type="NCBI Taxonomy" id="1076179"/>
    <lineage>
        <taxon>unclassified sequences</taxon>
        <taxon>metagenomes</taxon>
        <taxon>ecological metagenomes</taxon>
    </lineage>
</organism>
<dbReference type="GO" id="GO:0010181">
    <property type="term" value="F:FMN binding"/>
    <property type="evidence" value="ECO:0007669"/>
    <property type="project" value="InterPro"/>
</dbReference>
<protein>
    <recommendedName>
        <fullName evidence="2">Flavin reductase like domain-containing protein</fullName>
    </recommendedName>
</protein>
<comment type="caution">
    <text evidence="3">The sequence shown here is derived from an EMBL/GenBank/DDBJ whole genome shotgun (WGS) entry which is preliminary data.</text>
</comment>
<comment type="similarity">
    <text evidence="1">Belongs to the flavoredoxin family.</text>
</comment>
<dbReference type="InterPro" id="IPR012349">
    <property type="entry name" value="Split_barrel_FMN-bd"/>
</dbReference>
<dbReference type="PANTHER" id="PTHR43567:SF5">
    <property type="entry name" value="HYPOTHETICAL CYTOSOLIC PROTEIN"/>
    <property type="match status" value="1"/>
</dbReference>
<evidence type="ECO:0000313" key="3">
    <source>
        <dbReference type="EMBL" id="MPM69038.1"/>
    </source>
</evidence>
<dbReference type="InterPro" id="IPR052174">
    <property type="entry name" value="Flavoredoxin"/>
</dbReference>
<accession>A0A645BVB6</accession>
<reference evidence="3" key="1">
    <citation type="submission" date="2019-08" db="EMBL/GenBank/DDBJ databases">
        <authorList>
            <person name="Kucharzyk K."/>
            <person name="Murdoch R.W."/>
            <person name="Higgins S."/>
            <person name="Loffler F."/>
        </authorList>
    </citation>
    <scope>NUCLEOTIDE SEQUENCE</scope>
</reference>
<evidence type="ECO:0000256" key="1">
    <source>
        <dbReference type="ARBA" id="ARBA00038054"/>
    </source>
</evidence>
<evidence type="ECO:0000259" key="2">
    <source>
        <dbReference type="Pfam" id="PF01613"/>
    </source>
</evidence>
<proteinExistence type="inferred from homology"/>
<dbReference type="Pfam" id="PF01613">
    <property type="entry name" value="Flavin_Reduct"/>
    <property type="match status" value="1"/>
</dbReference>
<dbReference type="Gene3D" id="2.30.110.10">
    <property type="entry name" value="Electron Transport, Fmn-binding Protein, Chain A"/>
    <property type="match status" value="1"/>
</dbReference>
<gene>
    <name evidence="3" type="ORF">SDC9_115982</name>
</gene>
<name>A0A645BVB6_9ZZZZ</name>
<dbReference type="AlphaFoldDB" id="A0A645BVB6"/>
<feature type="domain" description="Flavin reductase like" evidence="2">
    <location>
        <begin position="2"/>
        <end position="92"/>
    </location>
</feature>
<dbReference type="EMBL" id="VSSQ01022611">
    <property type="protein sequence ID" value="MPM69038.1"/>
    <property type="molecule type" value="Genomic_DNA"/>
</dbReference>
<dbReference type="InterPro" id="IPR002563">
    <property type="entry name" value="Flavin_Rdtase-like_dom"/>
</dbReference>
<dbReference type="SUPFAM" id="SSF50475">
    <property type="entry name" value="FMN-binding split barrel"/>
    <property type="match status" value="1"/>
</dbReference>
<sequence length="94" mass="10404">MSILPKERKDALTLCGTKSGRDTDKVAACGLTLRYGAGDAPFFDEAELVLVCRKLYAQDMQPEFVIDADAAAPLYPEGDWHRMYIGEVVEAYQS</sequence>
<dbReference type="PANTHER" id="PTHR43567">
    <property type="entry name" value="FLAVOREDOXIN-RELATED-RELATED"/>
    <property type="match status" value="1"/>
</dbReference>